<evidence type="ECO:0008006" key="11">
    <source>
        <dbReference type="Google" id="ProtNLM"/>
    </source>
</evidence>
<dbReference type="GO" id="GO:0005886">
    <property type="term" value="C:plasma membrane"/>
    <property type="evidence" value="ECO:0007669"/>
    <property type="project" value="UniProtKB-SubCell"/>
</dbReference>
<dbReference type="Gene3D" id="1.20.1250.20">
    <property type="entry name" value="MFS general substrate transporter like domains"/>
    <property type="match status" value="1"/>
</dbReference>
<evidence type="ECO:0000256" key="2">
    <source>
        <dbReference type="ARBA" id="ARBA00022448"/>
    </source>
</evidence>
<proteinExistence type="predicted"/>
<evidence type="ECO:0000313" key="9">
    <source>
        <dbReference type="EMBL" id="PQM27173.1"/>
    </source>
</evidence>
<comment type="caution">
    <text evidence="9">The sequence shown here is derived from an EMBL/GenBank/DDBJ whole genome shotgun (WGS) entry which is preliminary data.</text>
</comment>
<evidence type="ECO:0000256" key="4">
    <source>
        <dbReference type="ARBA" id="ARBA00022692"/>
    </source>
</evidence>
<feature type="region of interest" description="Disordered" evidence="7">
    <location>
        <begin position="146"/>
        <end position="180"/>
    </location>
</feature>
<dbReference type="InterPro" id="IPR010290">
    <property type="entry name" value="TM_effector"/>
</dbReference>
<dbReference type="AlphaFoldDB" id="A0A2S8B497"/>
<feature type="transmembrane region" description="Helical" evidence="8">
    <location>
        <begin position="87"/>
        <end position="106"/>
    </location>
</feature>
<feature type="transmembrane region" description="Helical" evidence="8">
    <location>
        <begin position="28"/>
        <end position="46"/>
    </location>
</feature>
<keyword evidence="6 8" id="KW-0472">Membrane</keyword>
<evidence type="ECO:0000256" key="6">
    <source>
        <dbReference type="ARBA" id="ARBA00023136"/>
    </source>
</evidence>
<keyword evidence="3" id="KW-1003">Cell membrane</keyword>
<keyword evidence="10" id="KW-1185">Reference proteome</keyword>
<dbReference type="Pfam" id="PF05977">
    <property type="entry name" value="MFS_3"/>
    <property type="match status" value="1"/>
</dbReference>
<feature type="transmembrane region" description="Helical" evidence="8">
    <location>
        <begin position="118"/>
        <end position="136"/>
    </location>
</feature>
<dbReference type="SUPFAM" id="SSF103473">
    <property type="entry name" value="MFS general substrate transporter"/>
    <property type="match status" value="1"/>
</dbReference>
<name>A0A2S8B497_9SPHN</name>
<keyword evidence="5 8" id="KW-1133">Transmembrane helix</keyword>
<evidence type="ECO:0000256" key="3">
    <source>
        <dbReference type="ARBA" id="ARBA00022475"/>
    </source>
</evidence>
<dbReference type="PANTHER" id="PTHR23513">
    <property type="entry name" value="INTEGRAL MEMBRANE EFFLUX PROTEIN-RELATED"/>
    <property type="match status" value="1"/>
</dbReference>
<gene>
    <name evidence="9" type="ORF">CVO77_12995</name>
</gene>
<protein>
    <recommendedName>
        <fullName evidence="11">Major facilitator superfamily (MFS) profile domain-containing protein</fullName>
    </recommendedName>
</protein>
<evidence type="ECO:0000256" key="8">
    <source>
        <dbReference type="SAM" id="Phobius"/>
    </source>
</evidence>
<dbReference type="EMBL" id="PHFW01000003">
    <property type="protein sequence ID" value="PQM27173.1"/>
    <property type="molecule type" value="Genomic_DNA"/>
</dbReference>
<dbReference type="PANTHER" id="PTHR23513:SF11">
    <property type="entry name" value="STAPHYLOFERRIN A TRANSPORTER"/>
    <property type="match status" value="1"/>
</dbReference>
<dbReference type="Proteomes" id="UP000238954">
    <property type="component" value="Chromosome"/>
</dbReference>
<reference evidence="10" key="1">
    <citation type="submission" date="2017-11" db="EMBL/GenBank/DDBJ databases">
        <title>The complete genome sequence of Sphingopyxis pomeranensis sp. nov. strain WS5A3p.</title>
        <authorList>
            <person name="Kaminski M.A."/>
        </authorList>
    </citation>
    <scope>NUCLEOTIDE SEQUENCE [LARGE SCALE GENOMIC DNA]</scope>
    <source>
        <strain evidence="10">WS5A3p</strain>
    </source>
</reference>
<dbReference type="InterPro" id="IPR036259">
    <property type="entry name" value="MFS_trans_sf"/>
</dbReference>
<feature type="region of interest" description="Disordered" evidence="7">
    <location>
        <begin position="252"/>
        <end position="271"/>
    </location>
</feature>
<sequence length="271" mass="28123">MLSGAYGIGAVLGAMNLARLQRLAQDEAIVAGSSAGMGLAAIGIAHANSLWIAAPLLLVAGACLMIVMTILNVAIQVMAPRWVGGRTLAAFQAATAGGIASGSWIWGALAVENGLKSAIVATGALLVLSALIGRWLRLPHTADMRNEAGGPSADPEVALAVTGRSGPRRDRRPVPRSERSRAALLYPDAGRAAQPAAQRRLWMDDFAGCRGPLAVDRALLLLDLARLSAPARPPNAGRARLARPRLRISCRRGAHANPADARASLRLGPST</sequence>
<evidence type="ECO:0000256" key="5">
    <source>
        <dbReference type="ARBA" id="ARBA00022989"/>
    </source>
</evidence>
<evidence type="ECO:0000256" key="1">
    <source>
        <dbReference type="ARBA" id="ARBA00004651"/>
    </source>
</evidence>
<keyword evidence="4 8" id="KW-0812">Transmembrane</keyword>
<evidence type="ECO:0000256" key="7">
    <source>
        <dbReference type="SAM" id="MobiDB-lite"/>
    </source>
</evidence>
<comment type="subcellular location">
    <subcellularLocation>
        <location evidence="1">Cell membrane</location>
        <topology evidence="1">Multi-pass membrane protein</topology>
    </subcellularLocation>
</comment>
<evidence type="ECO:0000313" key="10">
    <source>
        <dbReference type="Proteomes" id="UP000238954"/>
    </source>
</evidence>
<accession>A0A2S8B497</accession>
<feature type="transmembrane region" description="Helical" evidence="8">
    <location>
        <begin position="52"/>
        <end position="75"/>
    </location>
</feature>
<organism evidence="9 10">
    <name type="scientific">Sphingopyxis lindanitolerans</name>
    <dbReference type="NCBI Taxonomy" id="2054227"/>
    <lineage>
        <taxon>Bacteria</taxon>
        <taxon>Pseudomonadati</taxon>
        <taxon>Pseudomonadota</taxon>
        <taxon>Alphaproteobacteria</taxon>
        <taxon>Sphingomonadales</taxon>
        <taxon>Sphingomonadaceae</taxon>
        <taxon>Sphingopyxis</taxon>
    </lineage>
</organism>
<keyword evidence="2" id="KW-0813">Transport</keyword>